<organism evidence="6 7">
    <name type="scientific">Lactococcus garvieae</name>
    <dbReference type="NCBI Taxonomy" id="1363"/>
    <lineage>
        <taxon>Bacteria</taxon>
        <taxon>Bacillati</taxon>
        <taxon>Bacillota</taxon>
        <taxon>Bacilli</taxon>
        <taxon>Lactobacillales</taxon>
        <taxon>Streptococcaceae</taxon>
        <taxon>Lactococcus</taxon>
    </lineage>
</organism>
<dbReference type="Proteomes" id="UP000504756">
    <property type="component" value="Unassembled WGS sequence"/>
</dbReference>
<dbReference type="GO" id="GO:0008270">
    <property type="term" value="F:zinc ion binding"/>
    <property type="evidence" value="ECO:0007669"/>
    <property type="project" value="InterPro"/>
</dbReference>
<keyword evidence="1" id="KW-0540">Nuclease</keyword>
<gene>
    <name evidence="6" type="ORF">ikelab_15730</name>
</gene>
<evidence type="ECO:0000256" key="3">
    <source>
        <dbReference type="ARBA" id="ARBA00038412"/>
    </source>
</evidence>
<evidence type="ECO:0000313" key="6">
    <source>
        <dbReference type="EMBL" id="GFO52298.1"/>
    </source>
</evidence>
<dbReference type="GO" id="GO:0016787">
    <property type="term" value="F:hydrolase activity"/>
    <property type="evidence" value="ECO:0007669"/>
    <property type="project" value="UniProtKB-KW"/>
</dbReference>
<dbReference type="RefSeq" id="WP_176490504.1">
    <property type="nucleotide sequence ID" value="NZ_BLXU01000009.1"/>
</dbReference>
<accession>A0A6L2ZWV0</accession>
<dbReference type="GO" id="GO:0004519">
    <property type="term" value="F:endonuclease activity"/>
    <property type="evidence" value="ECO:0007669"/>
    <property type="project" value="UniProtKB-KW"/>
</dbReference>
<dbReference type="CDD" id="cd00085">
    <property type="entry name" value="HNHc"/>
    <property type="match status" value="1"/>
</dbReference>
<dbReference type="SMART" id="SM00507">
    <property type="entry name" value="HNHc"/>
    <property type="match status" value="1"/>
</dbReference>
<dbReference type="PANTHER" id="PTHR41286">
    <property type="entry name" value="HNH NUCLEASE YAJD-RELATED"/>
    <property type="match status" value="1"/>
</dbReference>
<evidence type="ECO:0000259" key="5">
    <source>
        <dbReference type="SMART" id="SM00507"/>
    </source>
</evidence>
<dbReference type="GO" id="GO:0003676">
    <property type="term" value="F:nucleic acid binding"/>
    <property type="evidence" value="ECO:0007669"/>
    <property type="project" value="InterPro"/>
</dbReference>
<dbReference type="GO" id="GO:0005829">
    <property type="term" value="C:cytosol"/>
    <property type="evidence" value="ECO:0007669"/>
    <property type="project" value="TreeGrafter"/>
</dbReference>
<dbReference type="EMBL" id="BLXU01000009">
    <property type="protein sequence ID" value="GFO52298.1"/>
    <property type="molecule type" value="Genomic_DNA"/>
</dbReference>
<reference evidence="6 7" key="1">
    <citation type="submission" date="2020-06" db="EMBL/GenBank/DDBJ databases">
        <title>Draft genome sequence of Lactic acid bacteria from Okinawan-style tofu.</title>
        <authorList>
            <person name="Takara I."/>
            <person name="Ikematsu S."/>
        </authorList>
    </citation>
    <scope>NUCLEOTIDE SEQUENCE [LARGE SCALE GENOMIC DNA]</scope>
    <source>
        <strain evidence="7">lg38</strain>
    </source>
</reference>
<dbReference type="Pfam" id="PF01844">
    <property type="entry name" value="HNH"/>
    <property type="match status" value="1"/>
</dbReference>
<evidence type="ECO:0000256" key="4">
    <source>
        <dbReference type="ARBA" id="ARBA00040194"/>
    </source>
</evidence>
<dbReference type="InterPro" id="IPR003615">
    <property type="entry name" value="HNH_nuc"/>
</dbReference>
<feature type="domain" description="HNH nuclease" evidence="5">
    <location>
        <begin position="50"/>
        <end position="105"/>
    </location>
</feature>
<name>A0A6L2ZWV0_9LACT</name>
<comment type="caution">
    <text evidence="6">The sequence shown here is derived from an EMBL/GenBank/DDBJ whole genome shotgun (WGS) entry which is preliminary data.</text>
</comment>
<dbReference type="InterPro" id="IPR002711">
    <property type="entry name" value="HNH"/>
</dbReference>
<protein>
    <recommendedName>
        <fullName evidence="4">Putative HNH nuclease YajD</fullName>
    </recommendedName>
</protein>
<keyword evidence="2" id="KW-0378">Hydrolase</keyword>
<dbReference type="PANTHER" id="PTHR41286:SF1">
    <property type="entry name" value="HNH NUCLEASE YAJD-RELATED"/>
    <property type="match status" value="1"/>
</dbReference>
<evidence type="ECO:0000256" key="1">
    <source>
        <dbReference type="ARBA" id="ARBA00022722"/>
    </source>
</evidence>
<keyword evidence="6" id="KW-0255">Endonuclease</keyword>
<comment type="similarity">
    <text evidence="3">Belongs to the HNH nuclease family.</text>
</comment>
<evidence type="ECO:0000256" key="2">
    <source>
        <dbReference type="ARBA" id="ARBA00022801"/>
    </source>
</evidence>
<dbReference type="Gene3D" id="1.10.30.50">
    <property type="match status" value="1"/>
</dbReference>
<dbReference type="AlphaFoldDB" id="A0A6L2ZWV0"/>
<proteinExistence type="inferred from homology"/>
<sequence length="122" mass="14841">MKYCDFNGCDNKINQGKYCEEHVRSKQQRKKKDIYHHENKPFYRTKEWKAMRQFIYEKNKGCCQRCGRFVHGRQAHVHHIIPIKQDKLLKLEPNNLMLLCPKCHVIEENEDKNKKVFPNYFS</sequence>
<evidence type="ECO:0000313" key="7">
    <source>
        <dbReference type="Proteomes" id="UP000504756"/>
    </source>
</evidence>